<dbReference type="InterPro" id="IPR001890">
    <property type="entry name" value="RNA-binding_CRM"/>
</dbReference>
<evidence type="ECO:0000313" key="5">
    <source>
        <dbReference type="Proteomes" id="UP000245433"/>
    </source>
</evidence>
<name>A0A2U1DBQ1_9LACO</name>
<dbReference type="NCBIfam" id="TIGR00253">
    <property type="entry name" value="RNA_bind_YhbY"/>
    <property type="match status" value="1"/>
</dbReference>
<comment type="caution">
    <text evidence="4">The sequence shown here is derived from an EMBL/GenBank/DDBJ whole genome shotgun (WGS) entry which is preliminary data.</text>
</comment>
<dbReference type="PANTHER" id="PTHR40065:SF3">
    <property type="entry name" value="RNA-BINDING PROTEIN YHBY"/>
    <property type="match status" value="1"/>
</dbReference>
<dbReference type="GO" id="GO:0003723">
    <property type="term" value="F:RNA binding"/>
    <property type="evidence" value="ECO:0007669"/>
    <property type="project" value="UniProtKB-UniRule"/>
</dbReference>
<dbReference type="Proteomes" id="UP000245433">
    <property type="component" value="Unassembled WGS sequence"/>
</dbReference>
<sequence>MQKLSGKQKRYLRASANPLSPIFSIGKNGLNQQWVDEVVAALAKRELIKVSIQQTAEVDVKDLAEFLHQHSEITVVQTIGRTAVLYLPAKEEKYAKLSPLVAKL</sequence>
<proteinExistence type="predicted"/>
<dbReference type="PROSITE" id="PS51295">
    <property type="entry name" value="CRM"/>
    <property type="match status" value="1"/>
</dbReference>
<protein>
    <submittedName>
        <fullName evidence="4">RNA-binding protein</fullName>
    </submittedName>
</protein>
<dbReference type="RefSeq" id="WP_089938394.1">
    <property type="nucleotide sequence ID" value="NZ_CAKOEW010000011.1"/>
</dbReference>
<dbReference type="SUPFAM" id="SSF75471">
    <property type="entry name" value="YhbY-like"/>
    <property type="match status" value="1"/>
</dbReference>
<evidence type="ECO:0000256" key="2">
    <source>
        <dbReference type="PROSITE-ProRule" id="PRU00626"/>
    </source>
</evidence>
<keyword evidence="5" id="KW-1185">Reference proteome</keyword>
<dbReference type="EMBL" id="QEKT01000003">
    <property type="protein sequence ID" value="PVY85101.1"/>
    <property type="molecule type" value="Genomic_DNA"/>
</dbReference>
<dbReference type="OrthoDB" id="9797519at2"/>
<accession>A0A2U1DBQ1</accession>
<organism evidence="4 5">
    <name type="scientific">Convivina intestini</name>
    <dbReference type="NCBI Taxonomy" id="1505726"/>
    <lineage>
        <taxon>Bacteria</taxon>
        <taxon>Bacillati</taxon>
        <taxon>Bacillota</taxon>
        <taxon>Bacilli</taxon>
        <taxon>Lactobacillales</taxon>
        <taxon>Lactobacillaceae</taxon>
        <taxon>Convivina</taxon>
    </lineage>
</organism>
<evidence type="ECO:0000259" key="3">
    <source>
        <dbReference type="PROSITE" id="PS51295"/>
    </source>
</evidence>
<dbReference type="AlphaFoldDB" id="A0A2U1DBQ1"/>
<feature type="domain" description="CRM" evidence="3">
    <location>
        <begin position="2"/>
        <end position="98"/>
    </location>
</feature>
<dbReference type="Gene3D" id="3.30.110.60">
    <property type="entry name" value="YhbY-like"/>
    <property type="match status" value="1"/>
</dbReference>
<dbReference type="InterPro" id="IPR017924">
    <property type="entry name" value="RNA-binding_YhbY"/>
</dbReference>
<keyword evidence="1 2" id="KW-0694">RNA-binding</keyword>
<dbReference type="PANTHER" id="PTHR40065">
    <property type="entry name" value="RNA-BINDING PROTEIN YHBY"/>
    <property type="match status" value="1"/>
</dbReference>
<dbReference type="InterPro" id="IPR051925">
    <property type="entry name" value="RNA-binding_domain"/>
</dbReference>
<dbReference type="InterPro" id="IPR035920">
    <property type="entry name" value="YhbY-like_sf"/>
</dbReference>
<dbReference type="Pfam" id="PF01985">
    <property type="entry name" value="CRS1_YhbY"/>
    <property type="match status" value="1"/>
</dbReference>
<evidence type="ECO:0000313" key="4">
    <source>
        <dbReference type="EMBL" id="PVY85101.1"/>
    </source>
</evidence>
<reference evidence="4 5" key="1">
    <citation type="submission" date="2018-04" db="EMBL/GenBank/DDBJ databases">
        <title>Genomic Encyclopedia of Type Strains, Phase IV (KMG-IV): sequencing the most valuable type-strain genomes for metagenomic binning, comparative biology and taxonomic classification.</title>
        <authorList>
            <person name="Goeker M."/>
        </authorList>
    </citation>
    <scope>NUCLEOTIDE SEQUENCE [LARGE SCALE GENOMIC DNA]</scope>
    <source>
        <strain evidence="4 5">DSM 28795</strain>
    </source>
</reference>
<gene>
    <name evidence="4" type="ORF">C7384_103126</name>
</gene>
<dbReference type="SMART" id="SM01103">
    <property type="entry name" value="CRS1_YhbY"/>
    <property type="match status" value="1"/>
</dbReference>
<evidence type="ECO:0000256" key="1">
    <source>
        <dbReference type="ARBA" id="ARBA00022884"/>
    </source>
</evidence>